<dbReference type="AlphaFoldDB" id="A0A1I5CNF4"/>
<name>A0A1I5CNF4_9ACTN</name>
<keyword evidence="2" id="KW-1185">Reference proteome</keyword>
<evidence type="ECO:0000313" key="1">
    <source>
        <dbReference type="EMBL" id="SFN88161.1"/>
    </source>
</evidence>
<organism evidence="1 2">
    <name type="scientific">Geodermatophilus obscurus</name>
    <dbReference type="NCBI Taxonomy" id="1861"/>
    <lineage>
        <taxon>Bacteria</taxon>
        <taxon>Bacillati</taxon>
        <taxon>Actinomycetota</taxon>
        <taxon>Actinomycetes</taxon>
        <taxon>Geodermatophilales</taxon>
        <taxon>Geodermatophilaceae</taxon>
        <taxon>Geodermatophilus</taxon>
    </lineage>
</organism>
<dbReference type="Proteomes" id="UP000183642">
    <property type="component" value="Unassembled WGS sequence"/>
</dbReference>
<dbReference type="EMBL" id="FOWE01000001">
    <property type="protein sequence ID" value="SFN88161.1"/>
    <property type="molecule type" value="Genomic_DNA"/>
</dbReference>
<protein>
    <recommendedName>
        <fullName evidence="3">Pilus assembly protein CpaE</fullName>
    </recommendedName>
</protein>
<gene>
    <name evidence="1" type="ORF">SAMN05660359_00408</name>
</gene>
<dbReference type="OrthoDB" id="3295834at2"/>
<sequence length="136" mass="14684">MLSVALARALRDAGLHWTPARGDSFVIPGREMDDDVFVLSDMTIEVHRFPTGPVIGFNGTTEWALDAVEQSDTLWIPAEHQLRELLGDAFAGLAPTGNGYRVTLRVDGATSGYEGADPAEAYARALLDLLTSRRAA</sequence>
<proteinExistence type="predicted"/>
<dbReference type="RefSeq" id="WP_075011824.1">
    <property type="nucleotide sequence ID" value="NZ_FOWE01000001.1"/>
</dbReference>
<reference evidence="2" key="1">
    <citation type="submission" date="2016-10" db="EMBL/GenBank/DDBJ databases">
        <authorList>
            <person name="Varghese N."/>
            <person name="Submissions S."/>
        </authorList>
    </citation>
    <scope>NUCLEOTIDE SEQUENCE [LARGE SCALE GENOMIC DNA]</scope>
    <source>
        <strain evidence="2">DSM 43161</strain>
    </source>
</reference>
<accession>A0A1I5CNF4</accession>
<evidence type="ECO:0000313" key="2">
    <source>
        <dbReference type="Proteomes" id="UP000183642"/>
    </source>
</evidence>
<evidence type="ECO:0008006" key="3">
    <source>
        <dbReference type="Google" id="ProtNLM"/>
    </source>
</evidence>